<evidence type="ECO:0000313" key="2">
    <source>
        <dbReference type="EMBL" id="KAJ1117847.1"/>
    </source>
</evidence>
<feature type="compositionally biased region" description="Basic residues" evidence="1">
    <location>
        <begin position="95"/>
        <end position="105"/>
    </location>
</feature>
<keyword evidence="3" id="KW-1185">Reference proteome</keyword>
<name>A0AAV7NRY1_PLEWA</name>
<feature type="compositionally biased region" description="Low complexity" evidence="1">
    <location>
        <begin position="1"/>
        <end position="17"/>
    </location>
</feature>
<reference evidence="2" key="1">
    <citation type="journal article" date="2022" name="bioRxiv">
        <title>Sequencing and chromosome-scale assembly of the giantPleurodeles waltlgenome.</title>
        <authorList>
            <person name="Brown T."/>
            <person name="Elewa A."/>
            <person name="Iarovenko S."/>
            <person name="Subramanian E."/>
            <person name="Araus A.J."/>
            <person name="Petzold A."/>
            <person name="Susuki M."/>
            <person name="Suzuki K.-i.T."/>
            <person name="Hayashi T."/>
            <person name="Toyoda A."/>
            <person name="Oliveira C."/>
            <person name="Osipova E."/>
            <person name="Leigh N.D."/>
            <person name="Simon A."/>
            <person name="Yun M.H."/>
        </authorList>
    </citation>
    <scope>NUCLEOTIDE SEQUENCE</scope>
    <source>
        <strain evidence="2">20211129_DDA</strain>
        <tissue evidence="2">Liver</tissue>
    </source>
</reference>
<dbReference type="AlphaFoldDB" id="A0AAV7NRY1"/>
<gene>
    <name evidence="2" type="ORF">NDU88_006043</name>
</gene>
<feature type="region of interest" description="Disordered" evidence="1">
    <location>
        <begin position="34"/>
        <end position="105"/>
    </location>
</feature>
<organism evidence="2 3">
    <name type="scientific">Pleurodeles waltl</name>
    <name type="common">Iberian ribbed newt</name>
    <dbReference type="NCBI Taxonomy" id="8319"/>
    <lineage>
        <taxon>Eukaryota</taxon>
        <taxon>Metazoa</taxon>
        <taxon>Chordata</taxon>
        <taxon>Craniata</taxon>
        <taxon>Vertebrata</taxon>
        <taxon>Euteleostomi</taxon>
        <taxon>Amphibia</taxon>
        <taxon>Batrachia</taxon>
        <taxon>Caudata</taxon>
        <taxon>Salamandroidea</taxon>
        <taxon>Salamandridae</taxon>
        <taxon>Pleurodelinae</taxon>
        <taxon>Pleurodeles</taxon>
    </lineage>
</organism>
<protein>
    <submittedName>
        <fullName evidence="2">Uncharacterized protein</fullName>
    </submittedName>
</protein>
<accession>A0AAV7NRY1</accession>
<dbReference type="Proteomes" id="UP001066276">
    <property type="component" value="Chromosome 8"/>
</dbReference>
<dbReference type="EMBL" id="JANPWB010000012">
    <property type="protein sequence ID" value="KAJ1117847.1"/>
    <property type="molecule type" value="Genomic_DNA"/>
</dbReference>
<sequence length="105" mass="11007">MSRGAGRSESSSAATATPPQVKVCVQALRRITIPGARVPRPPGSSWLPAGSPRAAPRARSLGAEPVHGPGSRPTSHGRGRRLGRPPAPPQVPMRPQRRKEGRCIG</sequence>
<comment type="caution">
    <text evidence="2">The sequence shown here is derived from an EMBL/GenBank/DDBJ whole genome shotgun (WGS) entry which is preliminary data.</text>
</comment>
<feature type="compositionally biased region" description="Low complexity" evidence="1">
    <location>
        <begin position="47"/>
        <end position="63"/>
    </location>
</feature>
<feature type="region of interest" description="Disordered" evidence="1">
    <location>
        <begin position="1"/>
        <end position="22"/>
    </location>
</feature>
<evidence type="ECO:0000256" key="1">
    <source>
        <dbReference type="SAM" id="MobiDB-lite"/>
    </source>
</evidence>
<proteinExistence type="predicted"/>
<evidence type="ECO:0000313" key="3">
    <source>
        <dbReference type="Proteomes" id="UP001066276"/>
    </source>
</evidence>